<reference evidence="2 3" key="1">
    <citation type="submission" date="2020-01" db="EMBL/GenBank/DDBJ databases">
        <title>Spongiivirga citrea KCTC 32990T.</title>
        <authorList>
            <person name="Wang G."/>
        </authorList>
    </citation>
    <scope>NUCLEOTIDE SEQUENCE [LARGE SCALE GENOMIC DNA]</scope>
    <source>
        <strain evidence="2 3">KCTC 32990</strain>
    </source>
</reference>
<feature type="signal peptide" evidence="1">
    <location>
        <begin position="1"/>
        <end position="25"/>
    </location>
</feature>
<organism evidence="2 3">
    <name type="scientific">Spongiivirga citrea</name>
    <dbReference type="NCBI Taxonomy" id="1481457"/>
    <lineage>
        <taxon>Bacteria</taxon>
        <taxon>Pseudomonadati</taxon>
        <taxon>Bacteroidota</taxon>
        <taxon>Flavobacteriia</taxon>
        <taxon>Flavobacteriales</taxon>
        <taxon>Flavobacteriaceae</taxon>
        <taxon>Spongiivirga</taxon>
    </lineage>
</organism>
<sequence>MKNLLNSRFCLFLSCIMLLAILSCEKNETNNDLPFEDSTNPEEEQPNNKPDDINQALLFTNSQFKSDSTPTNKNLSDLKIDKDTINLWPGIKGRIRILNRDEVPLNGVLVQITGAAGYHELTLNEEESIDSISIFYVDLDPEGLDLPHDGDITISPIDPNGDVIDEFELPIHIDPPFDENVGAGPDGTDVGSCAPKMATPYFWIYTTVGGEFEDAPGYPRTGISYEVLGCCTVDDNPTSVPCLGRTPNARVIVDNDYSLTDEEFIKLFEDEYIYQLERSINNFNYDNSDFCIERPGYSFSQVGLIAIGDFSITPVNGFETFYNLTIHTMDIVERDFGVFARIGPNDNSLDSQAYINCNYIVVTSLTEGVIITRVFEKQAEGMNWHS</sequence>
<dbReference type="AlphaFoldDB" id="A0A6M0CLL3"/>
<keyword evidence="1" id="KW-0732">Signal</keyword>
<feature type="chain" id="PRO_5027045408" description="DUF4249 family protein" evidence="1">
    <location>
        <begin position="26"/>
        <end position="386"/>
    </location>
</feature>
<dbReference type="RefSeq" id="WP_164032542.1">
    <property type="nucleotide sequence ID" value="NZ_JAABOQ010000004.1"/>
</dbReference>
<comment type="caution">
    <text evidence="2">The sequence shown here is derived from an EMBL/GenBank/DDBJ whole genome shotgun (WGS) entry which is preliminary data.</text>
</comment>
<evidence type="ECO:0000256" key="1">
    <source>
        <dbReference type="SAM" id="SignalP"/>
    </source>
</evidence>
<dbReference type="Proteomes" id="UP000474296">
    <property type="component" value="Unassembled WGS sequence"/>
</dbReference>
<evidence type="ECO:0008006" key="4">
    <source>
        <dbReference type="Google" id="ProtNLM"/>
    </source>
</evidence>
<evidence type="ECO:0000313" key="3">
    <source>
        <dbReference type="Proteomes" id="UP000474296"/>
    </source>
</evidence>
<proteinExistence type="predicted"/>
<dbReference type="PROSITE" id="PS51257">
    <property type="entry name" value="PROKAR_LIPOPROTEIN"/>
    <property type="match status" value="1"/>
</dbReference>
<gene>
    <name evidence="2" type="ORF">GWK10_11665</name>
</gene>
<evidence type="ECO:0000313" key="2">
    <source>
        <dbReference type="EMBL" id="NER17873.1"/>
    </source>
</evidence>
<keyword evidence="3" id="KW-1185">Reference proteome</keyword>
<dbReference type="EMBL" id="JAABOQ010000004">
    <property type="protein sequence ID" value="NER17873.1"/>
    <property type="molecule type" value="Genomic_DNA"/>
</dbReference>
<protein>
    <recommendedName>
        <fullName evidence="4">DUF4249 family protein</fullName>
    </recommendedName>
</protein>
<name>A0A6M0CLL3_9FLAO</name>
<accession>A0A6M0CLL3</accession>